<protein>
    <submittedName>
        <fullName evidence="5">Transcriptional regulator, Crp/Fnr family</fullName>
    </submittedName>
</protein>
<evidence type="ECO:0000256" key="1">
    <source>
        <dbReference type="ARBA" id="ARBA00023015"/>
    </source>
</evidence>
<evidence type="ECO:0000313" key="5">
    <source>
        <dbReference type="EMBL" id="KFG90577.1"/>
    </source>
</evidence>
<accession>A0A086PB09</accession>
<dbReference type="OrthoDB" id="6155297at2"/>
<keyword evidence="6" id="KW-1185">Reference proteome</keyword>
<dbReference type="InterPro" id="IPR036390">
    <property type="entry name" value="WH_DNA-bd_sf"/>
</dbReference>
<dbReference type="AlphaFoldDB" id="A0A086PB09"/>
<dbReference type="eggNOG" id="COG0664">
    <property type="taxonomic scope" value="Bacteria"/>
</dbReference>
<dbReference type="SMART" id="SM00419">
    <property type="entry name" value="HTH_CRP"/>
    <property type="match status" value="1"/>
</dbReference>
<dbReference type="InterPro" id="IPR014710">
    <property type="entry name" value="RmlC-like_jellyroll"/>
</dbReference>
<dbReference type="SUPFAM" id="SSF51206">
    <property type="entry name" value="cAMP-binding domain-like"/>
    <property type="match status" value="1"/>
</dbReference>
<reference evidence="5" key="1">
    <citation type="submission" date="2014-08" db="EMBL/GenBank/DDBJ databases">
        <title>Draft genome sequences of Sphingobium herbicidovorans.</title>
        <authorList>
            <person name="Gan H.M."/>
            <person name="Gan H.Y."/>
            <person name="Savka M.A."/>
        </authorList>
    </citation>
    <scope>NUCLEOTIDE SEQUENCE [LARGE SCALE GENOMIC DNA]</scope>
    <source>
        <strain evidence="5">NBRC 16415</strain>
    </source>
</reference>
<dbReference type="CDD" id="cd00038">
    <property type="entry name" value="CAP_ED"/>
    <property type="match status" value="1"/>
</dbReference>
<dbReference type="STRING" id="76947.GCA_002080435_01205"/>
<dbReference type="RefSeq" id="WP_037464827.1">
    <property type="nucleotide sequence ID" value="NZ_BCZD01000002.1"/>
</dbReference>
<dbReference type="InterPro" id="IPR050397">
    <property type="entry name" value="Env_Response_Regulators"/>
</dbReference>
<dbReference type="InterPro" id="IPR018490">
    <property type="entry name" value="cNMP-bd_dom_sf"/>
</dbReference>
<comment type="caution">
    <text evidence="5">The sequence shown here is derived from an EMBL/GenBank/DDBJ whole genome shotgun (WGS) entry which is preliminary data.</text>
</comment>
<sequence length="238" mass="27246">MIEAHLAKLRFRHPVSDEEEQAIRAIVPPARHVARNTTVVHEGERLEASTLLLDGMMCRLKDLADGKRQITQIHVAGDFVDIHGFTLKRLEHEVMALTECKLSLVPHEEIRQLIERWPRLGRLYWFSTNLDASMNREWELSLGQRSAVERLAALLCEIHIRLGVVGKADGRFNLGMSQAQLADSLGMTAVHVNRTLRMLRDQRLLAYRRGEVEILDLEGLKAVAEFDDRYLYLNPDPL</sequence>
<keyword evidence="1" id="KW-0805">Transcription regulation</keyword>
<dbReference type="GO" id="GO:0003677">
    <property type="term" value="F:DNA binding"/>
    <property type="evidence" value="ECO:0007669"/>
    <property type="project" value="UniProtKB-KW"/>
</dbReference>
<proteinExistence type="predicted"/>
<dbReference type="PANTHER" id="PTHR24567:SF68">
    <property type="entry name" value="DNA-BINDING TRANSCRIPTIONAL DUAL REGULATOR CRP"/>
    <property type="match status" value="1"/>
</dbReference>
<evidence type="ECO:0000313" key="6">
    <source>
        <dbReference type="Proteomes" id="UP000024284"/>
    </source>
</evidence>
<dbReference type="InterPro" id="IPR012318">
    <property type="entry name" value="HTH_CRP"/>
</dbReference>
<dbReference type="Pfam" id="PF13545">
    <property type="entry name" value="HTH_Crp_2"/>
    <property type="match status" value="1"/>
</dbReference>
<dbReference type="GO" id="GO:0003700">
    <property type="term" value="F:DNA-binding transcription factor activity"/>
    <property type="evidence" value="ECO:0007669"/>
    <property type="project" value="TreeGrafter"/>
</dbReference>
<evidence type="ECO:0000256" key="2">
    <source>
        <dbReference type="ARBA" id="ARBA00023125"/>
    </source>
</evidence>
<dbReference type="PANTHER" id="PTHR24567">
    <property type="entry name" value="CRP FAMILY TRANSCRIPTIONAL REGULATORY PROTEIN"/>
    <property type="match status" value="1"/>
</dbReference>
<gene>
    <name evidence="5" type="ORF">BV98_001781</name>
</gene>
<keyword evidence="2" id="KW-0238">DNA-binding</keyword>
<name>A0A086PB09_SPHHM</name>
<dbReference type="GO" id="GO:0005829">
    <property type="term" value="C:cytosol"/>
    <property type="evidence" value="ECO:0007669"/>
    <property type="project" value="TreeGrafter"/>
</dbReference>
<dbReference type="PATRIC" id="fig|1219045.3.peg.1821"/>
<keyword evidence="3" id="KW-0804">Transcription</keyword>
<dbReference type="Gene3D" id="2.60.120.10">
    <property type="entry name" value="Jelly Rolls"/>
    <property type="match status" value="1"/>
</dbReference>
<feature type="domain" description="HTH crp-type" evidence="4">
    <location>
        <begin position="145"/>
        <end position="218"/>
    </location>
</feature>
<organism evidence="5 6">
    <name type="scientific">Sphingobium herbicidovorans (strain ATCC 700291 / DSM 11019 / CCUG 56400 / KCTC 2939 / LMG 18315 / NBRC 16415 / MH)</name>
    <name type="common">Sphingomonas herbicidovorans</name>
    <dbReference type="NCBI Taxonomy" id="1219045"/>
    <lineage>
        <taxon>Bacteria</taxon>
        <taxon>Pseudomonadati</taxon>
        <taxon>Pseudomonadota</taxon>
        <taxon>Alphaproteobacteria</taxon>
        <taxon>Sphingomonadales</taxon>
        <taxon>Sphingomonadaceae</taxon>
        <taxon>Sphingobium</taxon>
    </lineage>
</organism>
<dbReference type="EMBL" id="JFZA02000012">
    <property type="protein sequence ID" value="KFG90577.1"/>
    <property type="molecule type" value="Genomic_DNA"/>
</dbReference>
<evidence type="ECO:0000256" key="3">
    <source>
        <dbReference type="ARBA" id="ARBA00023163"/>
    </source>
</evidence>
<dbReference type="SUPFAM" id="SSF46785">
    <property type="entry name" value="Winged helix' DNA-binding domain"/>
    <property type="match status" value="1"/>
</dbReference>
<dbReference type="InterPro" id="IPR000595">
    <property type="entry name" value="cNMP-bd_dom"/>
</dbReference>
<evidence type="ECO:0000259" key="4">
    <source>
        <dbReference type="PROSITE" id="PS51063"/>
    </source>
</evidence>
<dbReference type="Proteomes" id="UP000024284">
    <property type="component" value="Unassembled WGS sequence"/>
</dbReference>
<dbReference type="PROSITE" id="PS51063">
    <property type="entry name" value="HTH_CRP_2"/>
    <property type="match status" value="1"/>
</dbReference>
<dbReference type="Pfam" id="PF00027">
    <property type="entry name" value="cNMP_binding"/>
    <property type="match status" value="1"/>
</dbReference>
<dbReference type="Gene3D" id="1.10.10.10">
    <property type="entry name" value="Winged helix-like DNA-binding domain superfamily/Winged helix DNA-binding domain"/>
    <property type="match status" value="1"/>
</dbReference>
<dbReference type="InterPro" id="IPR036388">
    <property type="entry name" value="WH-like_DNA-bd_sf"/>
</dbReference>